<evidence type="ECO:0000313" key="4">
    <source>
        <dbReference type="Proteomes" id="UP001216907"/>
    </source>
</evidence>
<evidence type="ECO:0000313" key="3">
    <source>
        <dbReference type="EMBL" id="MDG3002323.1"/>
    </source>
</evidence>
<dbReference type="InterPro" id="IPR025060">
    <property type="entry name" value="DUF3999"/>
</dbReference>
<keyword evidence="1" id="KW-1133">Transmembrane helix</keyword>
<accession>A0ABT6F4F8</accession>
<dbReference type="RefSeq" id="WP_277858687.1">
    <property type="nucleotide sequence ID" value="NZ_JARRAG010000001.1"/>
</dbReference>
<evidence type="ECO:0000256" key="1">
    <source>
        <dbReference type="SAM" id="Phobius"/>
    </source>
</evidence>
<gene>
    <name evidence="3" type="ORF">PZE19_00850</name>
</gene>
<sequence length="461" mass="51493">MTASARLPLLLAGLALAGSAASAGPPLQFHREIVRRDRGDAILVVPIDAPIYAETRDGFPDVRILDDRDAEVPYAVERGVRRRAVADREEVRSRVVSLNVVEGEALEVVARLEDDAPEPAGATVRTPLADFERRVRVFGSRDGQAWTPLIDDARIFDYSRFMDVRDVDVPFAARGFRWFKLVFEREADELRSPFHQLSRSRTEGERDRRTEVETILRRPFRIDRIAFWRTVERTTGEEPATSTVTLGVLKVEADRRERETRIDVDAGRLPLTRLTLRTSSRNFHRPARVLAEVEEGPPGRWVDIGRGTLFLYQLDAFRREGLGLDVPERRAGRLRIVVEDGDNPPLDVTGVDGEVADHRLAFLASPGRTYRLAYGSDALAPPQYDAESVLAALGPARPREVVALGAPIPDAGRRPSATQPVRADATLWLTLALVLMTAVLAWVILQAVRRVDKTPLDEFDA</sequence>
<keyword evidence="4" id="KW-1185">Reference proteome</keyword>
<keyword evidence="1" id="KW-0472">Membrane</keyword>
<feature type="signal peptide" evidence="2">
    <location>
        <begin position="1"/>
        <end position="23"/>
    </location>
</feature>
<name>A0ABT6F4F8_9BACT</name>
<evidence type="ECO:0000256" key="2">
    <source>
        <dbReference type="SAM" id="SignalP"/>
    </source>
</evidence>
<dbReference type="Pfam" id="PF13163">
    <property type="entry name" value="DUF3999"/>
    <property type="match status" value="1"/>
</dbReference>
<keyword evidence="2" id="KW-0732">Signal</keyword>
<protein>
    <submittedName>
        <fullName evidence="3">DUF3999 family protein</fullName>
    </submittedName>
</protein>
<dbReference type="Proteomes" id="UP001216907">
    <property type="component" value="Unassembled WGS sequence"/>
</dbReference>
<dbReference type="EMBL" id="JARRAG010000001">
    <property type="protein sequence ID" value="MDG3002323.1"/>
    <property type="molecule type" value="Genomic_DNA"/>
</dbReference>
<feature type="transmembrane region" description="Helical" evidence="1">
    <location>
        <begin position="425"/>
        <end position="445"/>
    </location>
</feature>
<organism evidence="3 4">
    <name type="scientific">Paludisphaera mucosa</name>
    <dbReference type="NCBI Taxonomy" id="3030827"/>
    <lineage>
        <taxon>Bacteria</taxon>
        <taxon>Pseudomonadati</taxon>
        <taxon>Planctomycetota</taxon>
        <taxon>Planctomycetia</taxon>
        <taxon>Isosphaerales</taxon>
        <taxon>Isosphaeraceae</taxon>
        <taxon>Paludisphaera</taxon>
    </lineage>
</organism>
<feature type="chain" id="PRO_5045250533" evidence="2">
    <location>
        <begin position="24"/>
        <end position="461"/>
    </location>
</feature>
<proteinExistence type="predicted"/>
<comment type="caution">
    <text evidence="3">The sequence shown here is derived from an EMBL/GenBank/DDBJ whole genome shotgun (WGS) entry which is preliminary data.</text>
</comment>
<reference evidence="3 4" key="1">
    <citation type="submission" date="2023-03" db="EMBL/GenBank/DDBJ databases">
        <title>Paludisphaera mucosa sp. nov. a novel planctomycete from northern fen.</title>
        <authorList>
            <person name="Ivanova A."/>
        </authorList>
    </citation>
    <scope>NUCLEOTIDE SEQUENCE [LARGE SCALE GENOMIC DNA]</scope>
    <source>
        <strain evidence="3 4">Pla2</strain>
    </source>
</reference>
<keyword evidence="1" id="KW-0812">Transmembrane</keyword>